<evidence type="ECO:0000256" key="4">
    <source>
        <dbReference type="ARBA" id="ARBA00022692"/>
    </source>
</evidence>
<feature type="transmembrane region" description="Helical" evidence="7">
    <location>
        <begin position="219"/>
        <end position="243"/>
    </location>
</feature>
<organism evidence="8 9">
    <name type="scientific">Candidatus Gottesmanbacteria bacterium RIFCSPLOWO2_01_FULL_43_11b</name>
    <dbReference type="NCBI Taxonomy" id="1798392"/>
    <lineage>
        <taxon>Bacteria</taxon>
        <taxon>Candidatus Gottesmaniibacteriota</taxon>
    </lineage>
</organism>
<feature type="transmembrane region" description="Helical" evidence="7">
    <location>
        <begin position="193"/>
        <end position="213"/>
    </location>
</feature>
<gene>
    <name evidence="8" type="ORF">A3A79_00675</name>
</gene>
<evidence type="ECO:0000313" key="8">
    <source>
        <dbReference type="EMBL" id="OGG23708.1"/>
    </source>
</evidence>
<evidence type="ECO:0000256" key="7">
    <source>
        <dbReference type="SAM" id="Phobius"/>
    </source>
</evidence>
<dbReference type="GO" id="GO:0042158">
    <property type="term" value="P:lipoprotein biosynthetic process"/>
    <property type="evidence" value="ECO:0007669"/>
    <property type="project" value="InterPro"/>
</dbReference>
<dbReference type="PANTHER" id="PTHR30589:SF0">
    <property type="entry name" value="PHOSPHATIDYLGLYCEROL--PROLIPOPROTEIN DIACYLGLYCERYL TRANSFERASE"/>
    <property type="match status" value="1"/>
</dbReference>
<dbReference type="Proteomes" id="UP000178759">
    <property type="component" value="Unassembled WGS sequence"/>
</dbReference>
<dbReference type="EMBL" id="MFJV01000001">
    <property type="protein sequence ID" value="OGG23708.1"/>
    <property type="molecule type" value="Genomic_DNA"/>
</dbReference>
<comment type="similarity">
    <text evidence="1">Belongs to the Lgt family.</text>
</comment>
<sequence>MYPILLSVGPIDIYSLSVFLVLSWCVFSFPFWKKLRTQGVSEERIFDLMFYSTISAAVFSRIGFVLTHASLFTDNMLKIVALWVQPGLSFFSGLVFGILTLLYLSRAYKIRVGLVLDIVGVTLPWVIIVGKLGSLFDGSEVGLPAAFAWSVSYFNSEGLRHPVQLYEIIMLAILGIIMVFIERKAAQKKWSFGLVGIWFFFLYSFLSFVLEFFKQSTVYYLGISANQWILVAFFAEALGAFYVRGGGREKGRMLFRTMYDRISKRTS</sequence>
<dbReference type="GO" id="GO:0008961">
    <property type="term" value="F:phosphatidylglycerol-prolipoprotein diacylglyceryl transferase activity"/>
    <property type="evidence" value="ECO:0007669"/>
    <property type="project" value="InterPro"/>
</dbReference>
<dbReference type="Pfam" id="PF01790">
    <property type="entry name" value="LGT"/>
    <property type="match status" value="1"/>
</dbReference>
<dbReference type="STRING" id="1798392.A3A79_00675"/>
<keyword evidence="2" id="KW-1003">Cell membrane</keyword>
<comment type="caution">
    <text evidence="8">The sequence shown here is derived from an EMBL/GenBank/DDBJ whole genome shotgun (WGS) entry which is preliminary data.</text>
</comment>
<reference evidence="8 9" key="1">
    <citation type="journal article" date="2016" name="Nat. Commun.">
        <title>Thousands of microbial genomes shed light on interconnected biogeochemical processes in an aquifer system.</title>
        <authorList>
            <person name="Anantharaman K."/>
            <person name="Brown C.T."/>
            <person name="Hug L.A."/>
            <person name="Sharon I."/>
            <person name="Castelle C.J."/>
            <person name="Probst A.J."/>
            <person name="Thomas B.C."/>
            <person name="Singh A."/>
            <person name="Wilkins M.J."/>
            <person name="Karaoz U."/>
            <person name="Brodie E.L."/>
            <person name="Williams K.H."/>
            <person name="Hubbard S.S."/>
            <person name="Banfield J.F."/>
        </authorList>
    </citation>
    <scope>NUCLEOTIDE SEQUENCE [LARGE SCALE GENOMIC DNA]</scope>
</reference>
<feature type="transmembrane region" description="Helical" evidence="7">
    <location>
        <begin position="163"/>
        <end position="181"/>
    </location>
</feature>
<dbReference type="PANTHER" id="PTHR30589">
    <property type="entry name" value="PROLIPOPROTEIN DIACYLGLYCERYL TRANSFERASE"/>
    <property type="match status" value="1"/>
</dbReference>
<keyword evidence="6 7" id="KW-0472">Membrane</keyword>
<feature type="transmembrane region" description="Helical" evidence="7">
    <location>
        <begin position="48"/>
        <end position="71"/>
    </location>
</feature>
<proteinExistence type="inferred from homology"/>
<name>A0A1F6AG21_9BACT</name>
<keyword evidence="3" id="KW-0808">Transferase</keyword>
<evidence type="ECO:0008006" key="10">
    <source>
        <dbReference type="Google" id="ProtNLM"/>
    </source>
</evidence>
<accession>A0A1F6AG21</accession>
<feature type="transmembrane region" description="Helical" evidence="7">
    <location>
        <begin position="83"/>
        <end position="105"/>
    </location>
</feature>
<keyword evidence="5 7" id="KW-1133">Transmembrane helix</keyword>
<feature type="transmembrane region" description="Helical" evidence="7">
    <location>
        <begin position="13"/>
        <end position="32"/>
    </location>
</feature>
<evidence type="ECO:0000256" key="1">
    <source>
        <dbReference type="ARBA" id="ARBA00007150"/>
    </source>
</evidence>
<evidence type="ECO:0000256" key="3">
    <source>
        <dbReference type="ARBA" id="ARBA00022679"/>
    </source>
</evidence>
<evidence type="ECO:0000256" key="2">
    <source>
        <dbReference type="ARBA" id="ARBA00022475"/>
    </source>
</evidence>
<dbReference type="InterPro" id="IPR001640">
    <property type="entry name" value="Lgt"/>
</dbReference>
<dbReference type="AlphaFoldDB" id="A0A1F6AG21"/>
<protein>
    <recommendedName>
        <fullName evidence="10">Prolipoprotein diacylglyceryl transferase</fullName>
    </recommendedName>
</protein>
<feature type="transmembrane region" description="Helical" evidence="7">
    <location>
        <begin position="112"/>
        <end position="130"/>
    </location>
</feature>
<keyword evidence="4 7" id="KW-0812">Transmembrane</keyword>
<evidence type="ECO:0000256" key="5">
    <source>
        <dbReference type="ARBA" id="ARBA00022989"/>
    </source>
</evidence>
<evidence type="ECO:0000256" key="6">
    <source>
        <dbReference type="ARBA" id="ARBA00023136"/>
    </source>
</evidence>
<evidence type="ECO:0000313" key="9">
    <source>
        <dbReference type="Proteomes" id="UP000178759"/>
    </source>
</evidence>
<dbReference type="GO" id="GO:0005886">
    <property type="term" value="C:plasma membrane"/>
    <property type="evidence" value="ECO:0007669"/>
    <property type="project" value="InterPro"/>
</dbReference>